<name>A0ABX0DE24_9MICC</name>
<dbReference type="InterPro" id="IPR023485">
    <property type="entry name" value="Ptyr_pPase"/>
</dbReference>
<keyword evidence="3" id="KW-1185">Reference proteome</keyword>
<dbReference type="SUPFAM" id="SSF52788">
    <property type="entry name" value="Phosphotyrosine protein phosphatases I"/>
    <property type="match status" value="1"/>
</dbReference>
<evidence type="ECO:0000259" key="1">
    <source>
        <dbReference type="SMART" id="SM00226"/>
    </source>
</evidence>
<dbReference type="InterPro" id="IPR036196">
    <property type="entry name" value="Ptyr_pPase_sf"/>
</dbReference>
<dbReference type="InterPro" id="IPR050438">
    <property type="entry name" value="LMW_PTPase"/>
</dbReference>
<dbReference type="Pfam" id="PF01451">
    <property type="entry name" value="LMWPc"/>
    <property type="match status" value="1"/>
</dbReference>
<feature type="domain" description="Phosphotyrosine protein phosphatase I" evidence="1">
    <location>
        <begin position="2"/>
        <end position="190"/>
    </location>
</feature>
<dbReference type="SMART" id="SM00226">
    <property type="entry name" value="LMWPc"/>
    <property type="match status" value="1"/>
</dbReference>
<dbReference type="Gene3D" id="3.40.50.2300">
    <property type="match status" value="1"/>
</dbReference>
<dbReference type="Proteomes" id="UP000479226">
    <property type="component" value="Unassembled WGS sequence"/>
</dbReference>
<dbReference type="EMBL" id="JAAKZI010000013">
    <property type="protein sequence ID" value="NGN83634.1"/>
    <property type="molecule type" value="Genomic_DNA"/>
</dbReference>
<sequence length="197" mass="21099">MIRLLTVCTGNICRSPYAERMLQKEFDALHPGLFEVASAGTASMAGDGMEAESAQLLTALGGSSEGFISRQLTPQILAGSELVLAMTVAHRDAVIRLSPRMLKRAYTLIEFARILRTLKSDAGAQVPLGGSPEQVEARWAAMPGLAATFRSSSRPSAAGDDVVDPYLRSSTTHQRMVEEIMPAVEEIVAFEAWCSGG</sequence>
<gene>
    <name evidence="2" type="ORF">G6N77_09220</name>
</gene>
<evidence type="ECO:0000313" key="2">
    <source>
        <dbReference type="EMBL" id="NGN83634.1"/>
    </source>
</evidence>
<organism evidence="2 3">
    <name type="scientific">Arthrobacter silviterrae</name>
    <dbReference type="NCBI Taxonomy" id="2026658"/>
    <lineage>
        <taxon>Bacteria</taxon>
        <taxon>Bacillati</taxon>
        <taxon>Actinomycetota</taxon>
        <taxon>Actinomycetes</taxon>
        <taxon>Micrococcales</taxon>
        <taxon>Micrococcaceae</taxon>
        <taxon>Arthrobacter</taxon>
    </lineage>
</organism>
<reference evidence="2 3" key="1">
    <citation type="submission" date="2020-02" db="EMBL/GenBank/DDBJ databases">
        <title>Genome sequence of the type strain DSM 27180 of Arthrobacter silviterrae.</title>
        <authorList>
            <person name="Gao J."/>
            <person name="Sun J."/>
        </authorList>
    </citation>
    <scope>NUCLEOTIDE SEQUENCE [LARGE SCALE GENOMIC DNA]</scope>
    <source>
        <strain evidence="2 3">DSM 27180</strain>
    </source>
</reference>
<evidence type="ECO:0000313" key="3">
    <source>
        <dbReference type="Proteomes" id="UP000479226"/>
    </source>
</evidence>
<dbReference type="RefSeq" id="WP_165181777.1">
    <property type="nucleotide sequence ID" value="NZ_JAAKZI010000013.1"/>
</dbReference>
<dbReference type="PANTHER" id="PTHR11717">
    <property type="entry name" value="LOW MOLECULAR WEIGHT PROTEIN TYROSINE PHOSPHATASE"/>
    <property type="match status" value="1"/>
</dbReference>
<comment type="caution">
    <text evidence="2">The sequence shown here is derived from an EMBL/GenBank/DDBJ whole genome shotgun (WGS) entry which is preliminary data.</text>
</comment>
<proteinExistence type="predicted"/>
<accession>A0ABX0DE24</accession>
<dbReference type="PANTHER" id="PTHR11717:SF31">
    <property type="entry name" value="LOW MOLECULAR WEIGHT PROTEIN-TYROSINE-PHOSPHATASE ETP-RELATED"/>
    <property type="match status" value="1"/>
</dbReference>
<protein>
    <submittedName>
        <fullName evidence="2">Low molecular weight phosphatase family protein</fullName>
    </submittedName>
</protein>